<evidence type="ECO:0000256" key="3">
    <source>
        <dbReference type="ARBA" id="ARBA00012039"/>
    </source>
</evidence>
<evidence type="ECO:0000313" key="12">
    <source>
        <dbReference type="Proteomes" id="UP000095281"/>
    </source>
</evidence>
<feature type="active site" description="Nucleophile" evidence="11">
    <location>
        <position position="60"/>
    </location>
</feature>
<keyword evidence="4" id="KW-0963">Cytoplasm</keyword>
<dbReference type="GO" id="GO:0004298">
    <property type="term" value="F:threonine-type endopeptidase activity"/>
    <property type="evidence" value="ECO:0007669"/>
    <property type="project" value="UniProtKB-KW"/>
</dbReference>
<keyword evidence="9" id="KW-0865">Zymogen</keyword>
<name>A0A1I8BTD6_MELHA</name>
<accession>A0A1I8BTD6</accession>
<evidence type="ECO:0000256" key="11">
    <source>
        <dbReference type="PIRSR" id="PIRSR600243-1"/>
    </source>
</evidence>
<dbReference type="InterPro" id="IPR023333">
    <property type="entry name" value="Proteasome_suB-type"/>
</dbReference>
<dbReference type="InterPro" id="IPR001353">
    <property type="entry name" value="Proteasome_sua/b"/>
</dbReference>
<evidence type="ECO:0000256" key="9">
    <source>
        <dbReference type="ARBA" id="ARBA00023145"/>
    </source>
</evidence>
<dbReference type="InterPro" id="IPR029055">
    <property type="entry name" value="Ntn_hydrolases_N"/>
</dbReference>
<dbReference type="InterPro" id="IPR000243">
    <property type="entry name" value="Pept_T1A_subB"/>
</dbReference>
<dbReference type="GO" id="GO:0005839">
    <property type="term" value="C:proteasome core complex"/>
    <property type="evidence" value="ECO:0007669"/>
    <property type="project" value="InterPro"/>
</dbReference>
<dbReference type="OMA" id="IQIEMAH"/>
<evidence type="ECO:0000313" key="13">
    <source>
        <dbReference type="WBParaSite" id="MhA1_Contig596.frz3.gene21"/>
    </source>
</evidence>
<keyword evidence="12" id="KW-1185">Reference proteome</keyword>
<dbReference type="PANTHER" id="PTHR32194">
    <property type="entry name" value="METALLOPROTEASE TLDD"/>
    <property type="match status" value="1"/>
</dbReference>
<dbReference type="EC" id="3.4.25.1" evidence="3"/>
<dbReference type="GO" id="GO:0051603">
    <property type="term" value="P:proteolysis involved in protein catabolic process"/>
    <property type="evidence" value="ECO:0007669"/>
    <property type="project" value="InterPro"/>
</dbReference>
<reference evidence="13" key="1">
    <citation type="submission" date="2016-11" db="UniProtKB">
        <authorList>
            <consortium name="WormBaseParasite"/>
        </authorList>
    </citation>
    <scope>IDENTIFICATION</scope>
</reference>
<comment type="subunit">
    <text evidence="10">The 26S proteasome consists of a 20S proteasome core and two 19S regulatory subunits. The 20S proteasome core is composed of 28 subunits that are arranged in four stacked rings, resulting in a barrel-shaped structure. The two end rings are each formed by seven alpha subunits, and the two central rings are each formed by seven beta subunits. The catalytic chamber with the active sites is on the inside of the barrel.</text>
</comment>
<evidence type="ECO:0000256" key="4">
    <source>
        <dbReference type="ARBA" id="ARBA00022490"/>
    </source>
</evidence>
<evidence type="ECO:0000256" key="2">
    <source>
        <dbReference type="ARBA" id="ARBA00004123"/>
    </source>
</evidence>
<evidence type="ECO:0000256" key="7">
    <source>
        <dbReference type="ARBA" id="ARBA00022801"/>
    </source>
</evidence>
<evidence type="ECO:0000256" key="5">
    <source>
        <dbReference type="ARBA" id="ARBA00022670"/>
    </source>
</evidence>
<comment type="catalytic activity">
    <reaction evidence="1">
        <text>Cleavage of peptide bonds with very broad specificity.</text>
        <dbReference type="EC" id="3.4.25.1"/>
    </reaction>
</comment>
<proteinExistence type="predicted"/>
<comment type="subcellular location">
    <subcellularLocation>
        <location evidence="2">Nucleus</location>
    </subcellularLocation>
</comment>
<keyword evidence="6" id="KW-0888">Threonine protease</keyword>
<keyword evidence="5" id="KW-0645">Protease</keyword>
<dbReference type="PRINTS" id="PR00141">
    <property type="entry name" value="PROTEASOME"/>
</dbReference>
<evidence type="ECO:0000256" key="8">
    <source>
        <dbReference type="ARBA" id="ARBA00022942"/>
    </source>
</evidence>
<dbReference type="PANTHER" id="PTHR32194:SF3">
    <property type="entry name" value="PROTEASOME SUBUNIT BETA"/>
    <property type="match status" value="1"/>
</dbReference>
<evidence type="ECO:0000256" key="10">
    <source>
        <dbReference type="ARBA" id="ARBA00026071"/>
    </source>
</evidence>
<dbReference type="PROSITE" id="PS51476">
    <property type="entry name" value="PROTEASOME_BETA_2"/>
    <property type="match status" value="1"/>
</dbReference>
<evidence type="ECO:0000256" key="1">
    <source>
        <dbReference type="ARBA" id="ARBA00001198"/>
    </source>
</evidence>
<dbReference type="GO" id="GO:0005634">
    <property type="term" value="C:nucleus"/>
    <property type="evidence" value="ECO:0007669"/>
    <property type="project" value="UniProtKB-SubCell"/>
</dbReference>
<dbReference type="Proteomes" id="UP000095281">
    <property type="component" value="Unplaced"/>
</dbReference>
<dbReference type="GO" id="GO:0005737">
    <property type="term" value="C:cytoplasm"/>
    <property type="evidence" value="ECO:0007669"/>
    <property type="project" value="TreeGrafter"/>
</dbReference>
<organism evidence="12 13">
    <name type="scientific">Meloidogyne hapla</name>
    <name type="common">Root-knot nematode worm</name>
    <dbReference type="NCBI Taxonomy" id="6305"/>
    <lineage>
        <taxon>Eukaryota</taxon>
        <taxon>Metazoa</taxon>
        <taxon>Ecdysozoa</taxon>
        <taxon>Nematoda</taxon>
        <taxon>Chromadorea</taxon>
        <taxon>Rhabditida</taxon>
        <taxon>Tylenchina</taxon>
        <taxon>Tylenchomorpha</taxon>
        <taxon>Tylenchoidea</taxon>
        <taxon>Meloidogynidae</taxon>
        <taxon>Meloidogyninae</taxon>
        <taxon>Meloidogyne</taxon>
    </lineage>
</organism>
<evidence type="ECO:0000256" key="6">
    <source>
        <dbReference type="ARBA" id="ARBA00022698"/>
    </source>
</evidence>
<dbReference type="WBParaSite" id="MhA1_Contig596.frz3.gene21">
    <property type="protein sequence ID" value="MhA1_Contig596.frz3.gene21"/>
    <property type="gene ID" value="MhA1_Contig596.frz3.gene21"/>
</dbReference>
<dbReference type="Pfam" id="PF00227">
    <property type="entry name" value="Proteasome"/>
    <property type="match status" value="1"/>
</dbReference>
<dbReference type="AlphaFoldDB" id="A0A1I8BTD6"/>
<dbReference type="Gene3D" id="3.60.20.10">
    <property type="entry name" value="Glutamine Phosphoribosylpyrophosphate, subunit 1, domain 1"/>
    <property type="match status" value="1"/>
</dbReference>
<protein>
    <recommendedName>
        <fullName evidence="3">proteasome endopeptidase complex</fullName>
        <ecNumber evidence="3">3.4.25.1</ecNumber>
    </recommendedName>
</protein>
<dbReference type="SUPFAM" id="SSF56235">
    <property type="entry name" value="N-terminal nucleophile aminohydrolases (Ntn hydrolases)"/>
    <property type="match status" value="1"/>
</dbReference>
<keyword evidence="7" id="KW-0378">Hydrolase</keyword>
<keyword evidence="8" id="KW-0647">Proteasome</keyword>
<sequence>MYYRDLHIDECSDDWKKLANIDDNKQEFTFPPLGIKPKAFVNQHFGPNSKLSMAHFDKGTTTLAFHYKPKTPNDKGGVVISVDSRASGGSFISQKDCMKILPINDRMVATIAGGAADCKYWIAVVSRYCNLFELREGRPITVSATSKYFANIMYSNKNYGLSVGSMIAGYDHKGPSIYLVDNNGMRCKVPDYVSVGSGSLNAYAVLDSRYKEEMTDEEAIKLGREAIMHATYRDAGSGGENNLVFISEEGKKQFPAMDVSDMYYDFAKTKGIDVYKLMDKMN</sequence>